<evidence type="ECO:0000313" key="2">
    <source>
        <dbReference type="EMBL" id="NAZ15353.1"/>
    </source>
</evidence>
<keyword evidence="2" id="KW-0808">Transferase</keyword>
<dbReference type="GO" id="GO:0016740">
    <property type="term" value="F:transferase activity"/>
    <property type="evidence" value="ECO:0007669"/>
    <property type="project" value="UniProtKB-KW"/>
</dbReference>
<dbReference type="PANTHER" id="PTHR21310:SF42">
    <property type="entry name" value="BIFUNCTIONAL AAC_APH"/>
    <property type="match status" value="1"/>
</dbReference>
<name>A0A6L9G312_9MICC</name>
<dbReference type="EMBL" id="WYDN01000003">
    <property type="protein sequence ID" value="NAZ15353.1"/>
    <property type="molecule type" value="Genomic_DNA"/>
</dbReference>
<evidence type="ECO:0000259" key="1">
    <source>
        <dbReference type="Pfam" id="PF01636"/>
    </source>
</evidence>
<feature type="domain" description="Aminoglycoside phosphotransferase" evidence="1">
    <location>
        <begin position="41"/>
        <end position="271"/>
    </location>
</feature>
<accession>A0A6L9G312</accession>
<reference evidence="2 3" key="1">
    <citation type="submission" date="2020-01" db="EMBL/GenBank/DDBJ databases">
        <title>Glutamicibacter soli M275.</title>
        <authorList>
            <person name="Meng X."/>
        </authorList>
    </citation>
    <scope>NUCLEOTIDE SEQUENCE [LARGE SCALE GENOMIC DNA]</scope>
    <source>
        <strain evidence="2 3">M275</strain>
    </source>
</reference>
<organism evidence="2 3">
    <name type="scientific">Glutamicibacter soli</name>
    <dbReference type="NCBI Taxonomy" id="453836"/>
    <lineage>
        <taxon>Bacteria</taxon>
        <taxon>Bacillati</taxon>
        <taxon>Actinomycetota</taxon>
        <taxon>Actinomycetes</taxon>
        <taxon>Micrococcales</taxon>
        <taxon>Micrococcaceae</taxon>
        <taxon>Glutamicibacter</taxon>
    </lineage>
</organism>
<dbReference type="PANTHER" id="PTHR21310">
    <property type="entry name" value="AMINOGLYCOSIDE PHOSPHOTRANSFERASE-RELATED-RELATED"/>
    <property type="match status" value="1"/>
</dbReference>
<protein>
    <submittedName>
        <fullName evidence="2">Phosphotransferase</fullName>
    </submittedName>
</protein>
<sequence>MTEASAAVPGLPAAEVAITRSLVRELLQEQVPQWAGWDLSYVATGWDNEVYRLGDELLIRLPRRKMGEDTGRNERQWLPKLVRETGQDVASIVFEGQPNAAYPFTFSVVKYVPGQSAARIGRPLRDGYAPEMATYFRLLHQPATDPRPVSDYRGCPLQTLDIKTRGEISLLSSGQRAAAVEVWRAAVEAPVHEGPPLWLHGDPHPHNTIIKQHGREIRLAALVDFGDLCTGDPASDLGAAWMHFTVSGTESFMAHYGVLEGSPLWLRARGWALRYAILTSGLAEQDPLGIVGRETLELLLR</sequence>
<dbReference type="RefSeq" id="WP_161447711.1">
    <property type="nucleotide sequence ID" value="NZ_WYDN01000003.1"/>
</dbReference>
<evidence type="ECO:0000313" key="3">
    <source>
        <dbReference type="Proteomes" id="UP000477543"/>
    </source>
</evidence>
<dbReference type="Pfam" id="PF01636">
    <property type="entry name" value="APH"/>
    <property type="match status" value="1"/>
</dbReference>
<dbReference type="Proteomes" id="UP000477543">
    <property type="component" value="Unassembled WGS sequence"/>
</dbReference>
<dbReference type="SUPFAM" id="SSF56112">
    <property type="entry name" value="Protein kinase-like (PK-like)"/>
    <property type="match status" value="1"/>
</dbReference>
<proteinExistence type="predicted"/>
<dbReference type="AlphaFoldDB" id="A0A6L9G312"/>
<comment type="caution">
    <text evidence="2">The sequence shown here is derived from an EMBL/GenBank/DDBJ whole genome shotgun (WGS) entry which is preliminary data.</text>
</comment>
<dbReference type="Gene3D" id="3.30.200.20">
    <property type="entry name" value="Phosphorylase Kinase, domain 1"/>
    <property type="match status" value="1"/>
</dbReference>
<dbReference type="InterPro" id="IPR011009">
    <property type="entry name" value="Kinase-like_dom_sf"/>
</dbReference>
<gene>
    <name evidence="2" type="ORF">GT020_04620</name>
</gene>
<dbReference type="InterPro" id="IPR002575">
    <property type="entry name" value="Aminoglycoside_PTrfase"/>
</dbReference>
<dbReference type="CDD" id="cd05155">
    <property type="entry name" value="APH_ChoK_like_1"/>
    <property type="match status" value="1"/>
</dbReference>
<dbReference type="InterPro" id="IPR051678">
    <property type="entry name" value="AGP_Transferase"/>
</dbReference>
<dbReference type="Gene3D" id="3.90.1200.10">
    <property type="match status" value="1"/>
</dbReference>